<feature type="compositionally biased region" description="Polar residues" evidence="3">
    <location>
        <begin position="2000"/>
        <end position="2019"/>
    </location>
</feature>
<accession>A0ABQ9XDJ4</accession>
<feature type="compositionally biased region" description="Basic and acidic residues" evidence="3">
    <location>
        <begin position="1235"/>
        <end position="1244"/>
    </location>
</feature>
<dbReference type="Proteomes" id="UP001281761">
    <property type="component" value="Unassembled WGS sequence"/>
</dbReference>
<proteinExistence type="inferred from homology"/>
<feature type="region of interest" description="Disordered" evidence="3">
    <location>
        <begin position="839"/>
        <end position="860"/>
    </location>
</feature>
<feature type="coiled-coil region" evidence="2">
    <location>
        <begin position="421"/>
        <end position="448"/>
    </location>
</feature>
<feature type="compositionally biased region" description="Polar residues" evidence="3">
    <location>
        <begin position="147"/>
        <end position="158"/>
    </location>
</feature>
<keyword evidence="1" id="KW-0833">Ubl conjugation pathway</keyword>
<keyword evidence="1" id="KW-0863">Zinc-finger</keyword>
<keyword evidence="1" id="KW-0808">Transferase</keyword>
<dbReference type="EMBL" id="JARBJD010000134">
    <property type="protein sequence ID" value="KAK2950558.1"/>
    <property type="molecule type" value="Genomic_DNA"/>
</dbReference>
<feature type="compositionally biased region" description="Low complexity" evidence="3">
    <location>
        <begin position="1273"/>
        <end position="1283"/>
    </location>
</feature>
<evidence type="ECO:0000313" key="4">
    <source>
        <dbReference type="EMBL" id="KAK2950558.1"/>
    </source>
</evidence>
<reference evidence="4 5" key="1">
    <citation type="journal article" date="2022" name="bioRxiv">
        <title>Genomics of Preaxostyla Flagellates Illuminates Evolutionary Transitions and the Path Towards Mitochondrial Loss.</title>
        <authorList>
            <person name="Novak L.V.F."/>
            <person name="Treitli S.C."/>
            <person name="Pyrih J."/>
            <person name="Halakuc P."/>
            <person name="Pipaliya S.V."/>
            <person name="Vacek V."/>
            <person name="Brzon O."/>
            <person name="Soukal P."/>
            <person name="Eme L."/>
            <person name="Dacks J.B."/>
            <person name="Karnkowska A."/>
            <person name="Elias M."/>
            <person name="Hampl V."/>
        </authorList>
    </citation>
    <scope>NUCLEOTIDE SEQUENCE [LARGE SCALE GENOMIC DNA]</scope>
    <source>
        <strain evidence="4">NAU3</strain>
        <tissue evidence="4">Gut</tissue>
    </source>
</reference>
<comment type="catalytic activity">
    <reaction evidence="1">
        <text>S-ubiquitinyl-[E2 ubiquitin-conjugating enzyme]-L-cysteine + [acceptor protein]-L-lysine = [E2 ubiquitin-conjugating enzyme]-L-cysteine + N(6)-ubiquitinyl-[acceptor protein]-L-lysine.</text>
        <dbReference type="EC" id="2.3.2.27"/>
    </reaction>
</comment>
<comment type="similarity">
    <text evidence="1">Belongs to the E3 ubiquitin-protein ligase UBR1-like family.</text>
</comment>
<keyword evidence="5" id="KW-1185">Reference proteome</keyword>
<feature type="region of interest" description="Disordered" evidence="3">
    <location>
        <begin position="483"/>
        <end position="505"/>
    </location>
</feature>
<feature type="region of interest" description="Disordered" evidence="3">
    <location>
        <begin position="1050"/>
        <end position="1070"/>
    </location>
</feature>
<comment type="function">
    <text evidence="1">Ubiquitin ligase protein which is a component of the N-end rule pathway. Recognizes and binds to proteins bearing specific N-terminal residues that are destabilizing according to the N-end rule, leading to their ubiquitination and subsequent degradation.</text>
</comment>
<keyword evidence="2" id="KW-0175">Coiled coil</keyword>
<feature type="region of interest" description="Disordered" evidence="3">
    <location>
        <begin position="126"/>
        <end position="193"/>
    </location>
</feature>
<feature type="region of interest" description="Disordered" evidence="3">
    <location>
        <begin position="2174"/>
        <end position="2242"/>
    </location>
</feature>
<feature type="compositionally biased region" description="Low complexity" evidence="3">
    <location>
        <begin position="735"/>
        <end position="748"/>
    </location>
</feature>
<dbReference type="PANTHER" id="PTHR21497">
    <property type="entry name" value="UBIQUITIN LIGASE E3 ALPHA-RELATED"/>
    <property type="match status" value="1"/>
</dbReference>
<feature type="region of interest" description="Disordered" evidence="3">
    <location>
        <begin position="2000"/>
        <end position="2026"/>
    </location>
</feature>
<feature type="compositionally biased region" description="Polar residues" evidence="3">
    <location>
        <begin position="760"/>
        <end position="771"/>
    </location>
</feature>
<dbReference type="EC" id="2.3.2.27" evidence="1"/>
<keyword evidence="1" id="KW-0479">Metal-binding</keyword>
<feature type="compositionally biased region" description="Low complexity" evidence="3">
    <location>
        <begin position="1051"/>
        <end position="1070"/>
    </location>
</feature>
<dbReference type="PANTHER" id="PTHR21497:SF24">
    <property type="entry name" value="E3 UBIQUITIN-PROTEIN LIGASE UBR1"/>
    <property type="match status" value="1"/>
</dbReference>
<feature type="region of interest" description="Disordered" evidence="3">
    <location>
        <begin position="556"/>
        <end position="576"/>
    </location>
</feature>
<evidence type="ECO:0000256" key="2">
    <source>
        <dbReference type="SAM" id="Coils"/>
    </source>
</evidence>
<feature type="compositionally biased region" description="Low complexity" evidence="3">
    <location>
        <begin position="1184"/>
        <end position="1195"/>
    </location>
</feature>
<evidence type="ECO:0000256" key="1">
    <source>
        <dbReference type="RuleBase" id="RU366018"/>
    </source>
</evidence>
<feature type="compositionally biased region" description="Polar residues" evidence="3">
    <location>
        <begin position="556"/>
        <end position="570"/>
    </location>
</feature>
<organism evidence="4 5">
    <name type="scientific">Blattamonas nauphoetae</name>
    <dbReference type="NCBI Taxonomy" id="2049346"/>
    <lineage>
        <taxon>Eukaryota</taxon>
        <taxon>Metamonada</taxon>
        <taxon>Preaxostyla</taxon>
        <taxon>Oxymonadida</taxon>
        <taxon>Blattamonas</taxon>
    </lineage>
</organism>
<keyword evidence="1" id="KW-0862">Zinc</keyword>
<feature type="region of interest" description="Disordered" evidence="3">
    <location>
        <begin position="518"/>
        <end position="538"/>
    </location>
</feature>
<protein>
    <recommendedName>
        <fullName evidence="1">E3 ubiquitin-protein ligase</fullName>
        <ecNumber evidence="1">2.3.2.27</ecNumber>
    </recommendedName>
</protein>
<name>A0ABQ9XDJ4_9EUKA</name>
<feature type="compositionally biased region" description="Polar residues" evidence="3">
    <location>
        <begin position="126"/>
        <end position="138"/>
    </location>
</feature>
<feature type="compositionally biased region" description="Polar residues" evidence="3">
    <location>
        <begin position="165"/>
        <end position="179"/>
    </location>
</feature>
<feature type="region of interest" description="Disordered" evidence="3">
    <location>
        <begin position="1184"/>
        <end position="1206"/>
    </location>
</feature>
<feature type="compositionally biased region" description="Polar residues" evidence="3">
    <location>
        <begin position="702"/>
        <end position="726"/>
    </location>
</feature>
<feature type="compositionally biased region" description="Low complexity" evidence="3">
    <location>
        <begin position="184"/>
        <end position="193"/>
    </location>
</feature>
<feature type="compositionally biased region" description="Basic and acidic residues" evidence="3">
    <location>
        <begin position="2217"/>
        <end position="2242"/>
    </location>
</feature>
<feature type="region of interest" description="Disordered" evidence="3">
    <location>
        <begin position="1226"/>
        <end position="1283"/>
    </location>
</feature>
<gene>
    <name evidence="4" type="ORF">BLNAU_14552</name>
</gene>
<feature type="region of interest" description="Disordered" evidence="3">
    <location>
        <begin position="2355"/>
        <end position="2378"/>
    </location>
</feature>
<feature type="region of interest" description="Disordered" evidence="3">
    <location>
        <begin position="694"/>
        <end position="774"/>
    </location>
</feature>
<evidence type="ECO:0000256" key="3">
    <source>
        <dbReference type="SAM" id="MobiDB-lite"/>
    </source>
</evidence>
<sequence>MSPTRVHQIVALFNAPSLPGCVQTSLPTLKHIIIAAFLSQILSLHAVYESSRLIHSISLVMKENKDLNKSQPQNRHESGHNTQVSSGLITVETDLQNIASFPSCLSSTHIISKLVNSPLFSTSISPQNAHDTISTPTTNKRRILPSDNISLQSTSSPYPSAYRGASSSLYHPSASLNSQHEIRSTSSRLRSSTRTTNIYSTHWNITSSPNYRFFSIKFRLSIQKRKSKHNESTNSVKSRAIHLPILTCDRTTSKYLIIINFNSINTLQRHVSIHNANGCPSIRKIIIYSSTKRHCRTTHHSSLIYPLITPKFAEKVTGPILDENNQVLGTGREESEHEDIGKAVDPVKSKALAKDDSPDRIHSPSSLLRFIMVFSRLVPSSSFGAFLKLGSIPALSTSFRDAFIESLPNLLLPLPSPPLFVSFLSSSLASLQREEDRLRERQERMQGSPIVQRPIATPSTNDAIHLPHTLVGSVQPPARQLSTTASISPHSPQEQQVSPSLMSKSASIHSSSVTITPILSTSTPQTPPFNTNSPMQPNEKSIHSVAIQANFSPTFSPTHQISGTGNQTPALTKRRPPPQRVFESLFFSPLSEDVVKFSRDVFDTSKDLSFDISLFFISSLPPLLSGVASPLTQPLVVTTLVLSCLSSLLSPHSKPSLTFLLSHLHRIGLSSATNSIQRRDLILFADSVQSAQERTKGLLKESTPTRTQSLQRQDSSCFVEQDTISPESMIKDDPPSSTSQQSTQSSLPPISPTTPRRKPSLTSSFSTSPQQKHVRFQPMKLEQCATHSLPTDTPVLDHHSFSSSFDMFSLLFSIYTRLLRNPKFLAALIVSSSSEAAKVESTSARASPTTSPSSPNRQSSGQQTILASFLTLFTPFQSALPLIRILSPQPFLDSTLLTSHPSFPHLASFLLRVVNPFFTIAQRSHKPSHKHPNSRSQIKSITTIIKQLVLTIVTRLLSLSPLTNTLIFRPDRYETSDSLVQTIHQRGTSTGFPIINVSPPPSPLPQDTNVTNGVFPGLSPIQTESGHAEKERRFDLTPVHSPTILSHSATSPSVVLSQSQSHSSSPPQRLVSVSPSISMIPHSPSLIVDIAWNDVPLLLQLHLQQTTAKEQQGHFGEDIVQSVEGVVLNKDTTLFYSILRQAMRVDNDQRLGTEGLERDLKSYLYSPIPGRNFLSAPSPSLSSQSLVPISSSRSPQNGPADHFEFNPMISSLATPSVRHKRQLTLPLTPQTDPLPHSENEEEGKGALALGGIPKPSSTESKGRVKFDTSGMETLPHPSTLPPSSLKAIPHISQTLHSITPPSPVFQPKFTTHAQNVPPVSPFVGFASQPIPSFHLSSSSVSLSPSATLPLSGSSMDTSMMFHLNPNSSLSISSLSTSSSLPLAQADSASSVVMEDISVPATPKAPHKFVPRPPLLSSTSSLNLFSPSLLPPSNAGPPSPTLMMSTPLSPNTPLDGTQLMSSEETNVGQLKMFVLAILTRRLHFEHPPSISLPLHRILSLFASAFMSHYFPSDTSMSSFSSLFSFHDALLLAQQPLVLQSFISQVHLGVWNWNGGVKELVDKTIFSPSNFSSCLVPDLFLLQICACVAGWDSFLTLALSTFQLDFFFIPTWSSLVGSISSSSSSLSAQLTSASGANLPLPTNLSRVGVNWNLNDTHSFLYATTFFDLLNSISSDRTMPFQSKQDSDTMEHFLSPSREALKTHIASLLAVKEHTLSSLLGALGALYCGSQLDDADQPIDEGSFEQVSPIADSEWRNLDQIRDVLSEIAVIEKGRNGIVRLNEKGWESVSLYHPLVSPSNRHLLNANIIARVSEMDDPSLPLSQDTLNPFQLVASLHLIGFPIPPSPHPLLSTITTISSSTVFLGLVWSVLSLFTHPELSHHSTASIPQTPLLNRHLLSHSSLALTTQTPIQAEEAHTVTPLNPSRATKALLQSVLSLLLISLASPFVDGREESENSFGFVRLEHNRIELVPLKNNTSHYLALPLPPNSTLVDALVHNPSSFSEKRNAASSRTAPLHFQTTPKKSHQSSDLPSIVEMLIELSDDTNTNCSLLSSAVLSMVESIVDYSTLEDERKVQLKKLLVRDKKGAEETQLVNDIDLLEENVAEHDQAGNGENEEEKEETKLVCACCGKPMSVEDDVGQLSQICFSSLLAELEHTSTDKPHPHNVSRHSRVVNGTDETEHHHESDEISSTSDISPSSSLPLDASRTPPLLSRKHHKPHIDSHHSLSHEGKRPKKESEASDSITWKRDIELGDDDSSPSPTKFDLPALQTTIRTESYDIEGFEGEDELEEGMVSGEVVEKGRRRRKRNEKTPQEVIDKTTARLLERIKMKETTQPLIEWEDQNWITTALEEEKMDKDENLDGGLPFSFPEQSHPRSNKSSLQKSFTLSTCGHLIHSSCFLSLLSSSSDVVSSSNHEKGLVFSCPICSSLCNVVIPSKIHESNSTETKEAKSSSESVRRSFASNSIDLSGTSDPNPLSTIKNRLLEMINLKQEKEKPTTHSLSFAILISHLLRLTGIAPSIPNWIFQSSLIEDEANTEIFTQLLTSPHASLSLIQTSTSISSSFLRLPPSLSPTLPLPSIIEQLDKLFVQFGMIEVNIEKEGTRQLNNDENEARMAELFSLLEGVVGLFETNDGQPVTRSTIHALLLSNPSFVPFFLISWLMSSFVNSVEFSLRPVPLHFQGLDQIFTISPTLKAHPSFSVWESLQTTPHLTHQFSLAPEQQRLVNNLIRLVVDCLHHLSAPNPSHPSQQPLISTLIDLIEVQTKVLCISSRASDCLTQLRHQTPSLSFSHPLVSSGLVLISDTVSRADVSHNTLTTTQTHLFVQNVACLHYLDEFSEGASHPTKAVVLAPDSFARCVHQTLPTFSRHAVSLCLSNIRHPLSSSLTAFVRSSLLLFSTLFDTTSSSFFTNLSTPVVDPSTTPPLVSPIVLHPILGNYVHDVLSFAVFSTPDFTSLSSFFHLFPPTIQHDHQTQFQLSLVPPTLCLIELVNLPLSLSALLHLLPHSDESFLTNPKSPTSTPQFSQAAQAMMGSFWICLMCGKVGTRKRTHPHSLLIPVKTLFSVYRTRFPHEQHQQSTIELKFFSTLIRRLLTS</sequence>
<evidence type="ECO:0000313" key="5">
    <source>
        <dbReference type="Proteomes" id="UP001281761"/>
    </source>
</evidence>
<comment type="caution">
    <text evidence="4">The sequence shown here is derived from an EMBL/GenBank/DDBJ whole genome shotgun (WGS) entry which is preliminary data.</text>
</comment>
<feature type="compositionally biased region" description="Low complexity" evidence="3">
    <location>
        <begin position="2186"/>
        <end position="2201"/>
    </location>
</feature>
<dbReference type="InterPro" id="IPR039164">
    <property type="entry name" value="UBR1-like"/>
</dbReference>
<comment type="pathway">
    <text evidence="1">Protein modification; protein ubiquitination.</text>
</comment>